<dbReference type="Proteomes" id="UP000007110">
    <property type="component" value="Unassembled WGS sequence"/>
</dbReference>
<dbReference type="RefSeq" id="XP_030853972.1">
    <property type="nucleotide sequence ID" value="XM_030998112.1"/>
</dbReference>
<name>A0A7M7PM96_STRPU</name>
<dbReference type="AlphaFoldDB" id="A0A7M7PM96"/>
<accession>A0A7M7PM96</accession>
<dbReference type="OMA" id="RLWRLMG"/>
<proteinExistence type="predicted"/>
<feature type="region of interest" description="Disordered" evidence="1">
    <location>
        <begin position="86"/>
        <end position="183"/>
    </location>
</feature>
<sequence length="183" mass="21355">MGRKRKRKKNSSDRATVYFVPDNVRCRRRLWRLMGGETVDLTSARYMDALAEKVLQEYEEKLIERERELAQNEIRRERDLMIRGLIPDPDEHKKHQPRRGTWGSLRRHRVRTKKEPSSGRPPHPNENMPEGLSSYQQKIFCSSNFRDFTDDMGPVSPSAGTSSESPKSRRASRLGTKSRSSRN</sequence>
<dbReference type="OrthoDB" id="10369058at2759"/>
<protein>
    <submittedName>
        <fullName evidence="2">Uncharacterized protein</fullName>
    </submittedName>
</protein>
<dbReference type="GeneID" id="753902"/>
<evidence type="ECO:0000256" key="1">
    <source>
        <dbReference type="SAM" id="MobiDB-lite"/>
    </source>
</evidence>
<organism evidence="2 3">
    <name type="scientific">Strongylocentrotus purpuratus</name>
    <name type="common">Purple sea urchin</name>
    <dbReference type="NCBI Taxonomy" id="7668"/>
    <lineage>
        <taxon>Eukaryota</taxon>
        <taxon>Metazoa</taxon>
        <taxon>Echinodermata</taxon>
        <taxon>Eleutherozoa</taxon>
        <taxon>Echinozoa</taxon>
        <taxon>Echinoidea</taxon>
        <taxon>Euechinoidea</taxon>
        <taxon>Echinacea</taxon>
        <taxon>Camarodonta</taxon>
        <taxon>Echinidea</taxon>
        <taxon>Strongylocentrotidae</taxon>
        <taxon>Strongylocentrotus</taxon>
    </lineage>
</organism>
<feature type="compositionally biased region" description="Polar residues" evidence="1">
    <location>
        <begin position="133"/>
        <end position="146"/>
    </location>
</feature>
<dbReference type="InParanoid" id="A0A7M7PM96"/>
<dbReference type="EnsemblMetazoa" id="XM_030998112">
    <property type="protein sequence ID" value="XP_030853972"/>
    <property type="gene ID" value="LOC753902"/>
</dbReference>
<dbReference type="KEGG" id="spu:753902"/>
<reference evidence="2" key="2">
    <citation type="submission" date="2021-01" db="UniProtKB">
        <authorList>
            <consortium name="EnsemblMetazoa"/>
        </authorList>
    </citation>
    <scope>IDENTIFICATION</scope>
</reference>
<evidence type="ECO:0000313" key="3">
    <source>
        <dbReference type="Proteomes" id="UP000007110"/>
    </source>
</evidence>
<reference evidence="3" key="1">
    <citation type="submission" date="2015-02" db="EMBL/GenBank/DDBJ databases">
        <title>Genome sequencing for Strongylocentrotus purpuratus.</title>
        <authorList>
            <person name="Murali S."/>
            <person name="Liu Y."/>
            <person name="Vee V."/>
            <person name="English A."/>
            <person name="Wang M."/>
            <person name="Skinner E."/>
            <person name="Han Y."/>
            <person name="Muzny D.M."/>
            <person name="Worley K.C."/>
            <person name="Gibbs R.A."/>
        </authorList>
    </citation>
    <scope>NUCLEOTIDE SEQUENCE</scope>
</reference>
<keyword evidence="3" id="KW-1185">Reference proteome</keyword>
<evidence type="ECO:0000313" key="2">
    <source>
        <dbReference type="EnsemblMetazoa" id="XP_030853972"/>
    </source>
</evidence>